<protein>
    <submittedName>
        <fullName evidence="2">Uncharacterized protein</fullName>
    </submittedName>
</protein>
<name>A0AAW2G4L6_9HYME</name>
<evidence type="ECO:0000313" key="3">
    <source>
        <dbReference type="Proteomes" id="UP001430953"/>
    </source>
</evidence>
<comment type="caution">
    <text evidence="2">The sequence shown here is derived from an EMBL/GenBank/DDBJ whole genome shotgun (WGS) entry which is preliminary data.</text>
</comment>
<keyword evidence="3" id="KW-1185">Reference proteome</keyword>
<accession>A0AAW2G4L6</accession>
<dbReference type="AlphaFoldDB" id="A0AAW2G4L6"/>
<dbReference type="EMBL" id="JADYXP020000006">
    <property type="protein sequence ID" value="KAL0122463.1"/>
    <property type="molecule type" value="Genomic_DNA"/>
</dbReference>
<feature type="signal peptide" evidence="1">
    <location>
        <begin position="1"/>
        <end position="21"/>
    </location>
</feature>
<gene>
    <name evidence="2" type="ORF">PUN28_007292</name>
</gene>
<dbReference type="Proteomes" id="UP001430953">
    <property type="component" value="Unassembled WGS sequence"/>
</dbReference>
<evidence type="ECO:0000313" key="2">
    <source>
        <dbReference type="EMBL" id="KAL0122463.1"/>
    </source>
</evidence>
<organism evidence="2 3">
    <name type="scientific">Cardiocondyla obscurior</name>
    <dbReference type="NCBI Taxonomy" id="286306"/>
    <lineage>
        <taxon>Eukaryota</taxon>
        <taxon>Metazoa</taxon>
        <taxon>Ecdysozoa</taxon>
        <taxon>Arthropoda</taxon>
        <taxon>Hexapoda</taxon>
        <taxon>Insecta</taxon>
        <taxon>Pterygota</taxon>
        <taxon>Neoptera</taxon>
        <taxon>Endopterygota</taxon>
        <taxon>Hymenoptera</taxon>
        <taxon>Apocrita</taxon>
        <taxon>Aculeata</taxon>
        <taxon>Formicoidea</taxon>
        <taxon>Formicidae</taxon>
        <taxon>Myrmicinae</taxon>
        <taxon>Cardiocondyla</taxon>
    </lineage>
</organism>
<keyword evidence="1" id="KW-0732">Signal</keyword>
<reference evidence="2 3" key="1">
    <citation type="submission" date="2023-03" db="EMBL/GenBank/DDBJ databases">
        <title>High recombination rates correlate with genetic variation in Cardiocondyla obscurior ants.</title>
        <authorList>
            <person name="Errbii M."/>
        </authorList>
    </citation>
    <scope>NUCLEOTIDE SEQUENCE [LARGE SCALE GENOMIC DNA]</scope>
    <source>
        <strain evidence="2">Alpha-2009</strain>
        <tissue evidence="2">Whole body</tissue>
    </source>
</reference>
<proteinExistence type="predicted"/>
<feature type="chain" id="PRO_5043777678" evidence="1">
    <location>
        <begin position="22"/>
        <end position="66"/>
    </location>
</feature>
<evidence type="ECO:0000256" key="1">
    <source>
        <dbReference type="SAM" id="SignalP"/>
    </source>
</evidence>
<sequence>MTVLKAGALISLFLIADICLASNRRNDRFLRNLGQPEKEENNENAIDVNGQMRFFDELGRKYRGFC</sequence>